<accession>A0A1N5WS32</accession>
<dbReference type="Gene3D" id="2.160.10.10">
    <property type="entry name" value="Hexapeptide repeat proteins"/>
    <property type="match status" value="1"/>
</dbReference>
<comment type="similarity">
    <text evidence="1">Belongs to the transferase hexapeptide repeat family.</text>
</comment>
<dbReference type="CDD" id="cd04181">
    <property type="entry name" value="NTP_transferase"/>
    <property type="match status" value="1"/>
</dbReference>
<dbReference type="Proteomes" id="UP000195607">
    <property type="component" value="Chromosome I"/>
</dbReference>
<gene>
    <name evidence="4" type="ORF">CSP5_1968</name>
</gene>
<dbReference type="Pfam" id="PF00483">
    <property type="entry name" value="NTP_transferase"/>
    <property type="match status" value="1"/>
</dbReference>
<dbReference type="AlphaFoldDB" id="A0A1N5WS32"/>
<organism evidence="4 5">
    <name type="scientific">Cuniculiplasma divulgatum</name>
    <dbReference type="NCBI Taxonomy" id="1673428"/>
    <lineage>
        <taxon>Archaea</taxon>
        <taxon>Methanobacteriati</taxon>
        <taxon>Thermoplasmatota</taxon>
        <taxon>Thermoplasmata</taxon>
        <taxon>Thermoplasmatales</taxon>
        <taxon>Cuniculiplasmataceae</taxon>
        <taxon>Cuniculiplasma</taxon>
    </lineage>
</organism>
<evidence type="ECO:0000313" key="5">
    <source>
        <dbReference type="Proteomes" id="UP000195607"/>
    </source>
</evidence>
<feature type="domain" description="Nucleotidyl transferase" evidence="2">
    <location>
        <begin position="4"/>
        <end position="232"/>
    </location>
</feature>
<evidence type="ECO:0000259" key="2">
    <source>
        <dbReference type="Pfam" id="PF00483"/>
    </source>
</evidence>
<evidence type="ECO:0000313" key="4">
    <source>
        <dbReference type="EMBL" id="SIM88088.1"/>
    </source>
</evidence>
<proteinExistence type="inferred from homology"/>
<sequence>MSLKGVLMAGGRGTRLRPITYAIPKPLVPIAGIPCMEYPIRSFAQAGIEDIIVTTGYKFEALISGLIKTKHQKQSILYSVEREPAGTAGSVKMVEGFLNDTFVVASGDVLADFDIEEAVRSHRESGKIATIVLTEVEDPTQFGIVEDKNNIVKRFLEKPTAAEVFTNMVNAGIYVLEPEIFNHIPEDQTYDFAKELFPKLLREGVEINTYHGKGAWLDTGRPRELILANQLMSEKYGNEINETNFKGKMIIRERPAGSDFTVTGSCYIGEGVKIGKNALIENSTVYDNAVIAENCNVRDSIIFENCSIGKKSTVSKSVIMKGTSIGKDCEVIESALSSNINIQDGSRIYNVSLSSESNNSLD</sequence>
<dbReference type="Gene3D" id="3.90.550.10">
    <property type="entry name" value="Spore Coat Polysaccharide Biosynthesis Protein SpsA, Chain A"/>
    <property type="match status" value="1"/>
</dbReference>
<dbReference type="GO" id="GO:0016740">
    <property type="term" value="F:transferase activity"/>
    <property type="evidence" value="ECO:0007669"/>
    <property type="project" value="UniProtKB-KW"/>
</dbReference>
<name>A0A1N5WS32_9ARCH</name>
<dbReference type="InterPro" id="IPR056729">
    <property type="entry name" value="GMPPB_C"/>
</dbReference>
<dbReference type="InterPro" id="IPR005835">
    <property type="entry name" value="NTP_transferase_dom"/>
</dbReference>
<reference evidence="4 5" key="1">
    <citation type="submission" date="2016-04" db="EMBL/GenBank/DDBJ databases">
        <authorList>
            <person name="Evans L.H."/>
            <person name="Alamgir A."/>
            <person name="Owens N."/>
            <person name="Weber N.D."/>
            <person name="Virtaneva K."/>
            <person name="Barbian K."/>
            <person name="Babar A."/>
            <person name="Rosenke K."/>
        </authorList>
    </citation>
    <scope>NUCLEOTIDE SEQUENCE [LARGE SCALE GENOMIC DNA]</scope>
    <source>
        <strain evidence="5">S5(T) (JCM 30642 \VKM B-2941)</strain>
    </source>
</reference>
<feature type="domain" description="Mannose-1-phosphate guanyltransferase C-terminal" evidence="3">
    <location>
        <begin position="263"/>
        <end position="351"/>
    </location>
</feature>
<protein>
    <submittedName>
        <fullName evidence="4">Mannose-1-phosphate guanyltransferase</fullName>
    </submittedName>
</protein>
<dbReference type="InterPro" id="IPR029044">
    <property type="entry name" value="Nucleotide-diphossugar_trans"/>
</dbReference>
<dbReference type="PANTHER" id="PTHR22572">
    <property type="entry name" value="SUGAR-1-PHOSPHATE GUANYL TRANSFERASE"/>
    <property type="match status" value="1"/>
</dbReference>
<keyword evidence="4" id="KW-0808">Transferase</keyword>
<dbReference type="RefSeq" id="WP_148690227.1">
    <property type="nucleotide sequence ID" value="NZ_LT671858.1"/>
</dbReference>
<dbReference type="InterPro" id="IPR050486">
    <property type="entry name" value="Mannose-1P_guanyltransferase"/>
</dbReference>
<evidence type="ECO:0000259" key="3">
    <source>
        <dbReference type="Pfam" id="PF25087"/>
    </source>
</evidence>
<dbReference type="Pfam" id="PF25087">
    <property type="entry name" value="GMPPB_C"/>
    <property type="match status" value="1"/>
</dbReference>
<dbReference type="GeneID" id="41589204"/>
<evidence type="ECO:0000256" key="1">
    <source>
        <dbReference type="ARBA" id="ARBA00007274"/>
    </source>
</evidence>
<dbReference type="EMBL" id="LT671858">
    <property type="protein sequence ID" value="SIM88088.1"/>
    <property type="molecule type" value="Genomic_DNA"/>
</dbReference>
<dbReference type="SUPFAM" id="SSF53448">
    <property type="entry name" value="Nucleotide-diphospho-sugar transferases"/>
    <property type="match status" value="1"/>
</dbReference>